<organism evidence="1 2">
    <name type="scientific">Rhizobium binae</name>
    <dbReference type="NCBI Taxonomy" id="1138190"/>
    <lineage>
        <taxon>Bacteria</taxon>
        <taxon>Pseudomonadati</taxon>
        <taxon>Pseudomonadota</taxon>
        <taxon>Alphaproteobacteria</taxon>
        <taxon>Hyphomicrobiales</taxon>
        <taxon>Rhizobiaceae</taxon>
        <taxon>Rhizobium/Agrobacterium group</taxon>
        <taxon>Rhizobium</taxon>
    </lineage>
</organism>
<comment type="caution">
    <text evidence="1">The sequence shown here is derived from an EMBL/GenBank/DDBJ whole genome shotgun (WGS) entry which is preliminary data.</text>
</comment>
<gene>
    <name evidence="1" type="ORF">ABID08_003205</name>
</gene>
<dbReference type="GeneID" id="91149971"/>
<reference evidence="1 2" key="1">
    <citation type="submission" date="2024-06" db="EMBL/GenBank/DDBJ databases">
        <title>Genomic Encyclopedia of Type Strains, Phase IV (KMG-IV): sequencing the most valuable type-strain genomes for metagenomic binning, comparative biology and taxonomic classification.</title>
        <authorList>
            <person name="Goeker M."/>
        </authorList>
    </citation>
    <scope>NUCLEOTIDE SEQUENCE [LARGE SCALE GENOMIC DNA]</scope>
    <source>
        <strain evidence="1 2">DSM 29288</strain>
    </source>
</reference>
<keyword evidence="2" id="KW-1185">Reference proteome</keyword>
<dbReference type="RefSeq" id="WP_168296187.1">
    <property type="nucleotide sequence ID" value="NZ_CP071604.1"/>
</dbReference>
<sequence>MKPEGELLEVIDFCGAVGAAAVRQMALLQLFCGLIQAGNVLGLNG</sequence>
<evidence type="ECO:0000313" key="2">
    <source>
        <dbReference type="Proteomes" id="UP001549077"/>
    </source>
</evidence>
<accession>A0ABV2MHC0</accession>
<dbReference type="Proteomes" id="UP001549077">
    <property type="component" value="Unassembled WGS sequence"/>
</dbReference>
<protein>
    <submittedName>
        <fullName evidence="1">Uncharacterized protein</fullName>
    </submittedName>
</protein>
<proteinExistence type="predicted"/>
<evidence type="ECO:0000313" key="1">
    <source>
        <dbReference type="EMBL" id="MET3755834.1"/>
    </source>
</evidence>
<dbReference type="EMBL" id="JBEPMY010000008">
    <property type="protein sequence ID" value="MET3755834.1"/>
    <property type="molecule type" value="Genomic_DNA"/>
</dbReference>
<name>A0ABV2MHC0_9HYPH</name>